<evidence type="ECO:0000259" key="4">
    <source>
        <dbReference type="Pfam" id="PF00728"/>
    </source>
</evidence>
<dbReference type="EMBL" id="WAAQ01000001">
    <property type="protein sequence ID" value="KAB1886059.1"/>
    <property type="molecule type" value="Genomic_DNA"/>
</dbReference>
<evidence type="ECO:0000256" key="3">
    <source>
        <dbReference type="PIRSR" id="PIRSR625705-1"/>
    </source>
</evidence>
<organism evidence="5 6">
    <name type="scientific">Microbacterium maritypicum</name>
    <name type="common">Microbacterium liquefaciens</name>
    <dbReference type="NCBI Taxonomy" id="33918"/>
    <lineage>
        <taxon>Bacteria</taxon>
        <taxon>Bacillati</taxon>
        <taxon>Actinomycetota</taxon>
        <taxon>Actinomycetes</taxon>
        <taxon>Micrococcales</taxon>
        <taxon>Microbacteriaceae</taxon>
        <taxon>Microbacterium</taxon>
    </lineage>
</organism>
<comment type="caution">
    <text evidence="5">The sequence shown here is derived from an EMBL/GenBank/DDBJ whole genome shotgun (WGS) entry which is preliminary data.</text>
</comment>
<evidence type="ECO:0000313" key="5">
    <source>
        <dbReference type="EMBL" id="KAB1886059.1"/>
    </source>
</evidence>
<dbReference type="InterPro" id="IPR025705">
    <property type="entry name" value="Beta_hexosaminidase_sua/sub"/>
</dbReference>
<evidence type="ECO:0000256" key="1">
    <source>
        <dbReference type="ARBA" id="ARBA00006285"/>
    </source>
</evidence>
<feature type="domain" description="Glycoside hydrolase family 20 catalytic" evidence="4">
    <location>
        <begin position="131"/>
        <end position="461"/>
    </location>
</feature>
<dbReference type="InterPro" id="IPR017853">
    <property type="entry name" value="GH"/>
</dbReference>
<dbReference type="InterPro" id="IPR052764">
    <property type="entry name" value="GH20_Enzymes"/>
</dbReference>
<dbReference type="GO" id="GO:0005975">
    <property type="term" value="P:carbohydrate metabolic process"/>
    <property type="evidence" value="ECO:0007669"/>
    <property type="project" value="InterPro"/>
</dbReference>
<sequence>MTALHDTGRADSPRPWLAIPQPTTAELSSGAWRPSTVRVAADDPMLAREAVRLTRELAALGIPDGEGPVVCLRRDDRPDESFEITVGEDIAVFAGTAAGAFRATRQLLHNLRAQGLVPHGRVCSAPVVAERGFHLDAARKHFPAPWIVDLLHALADVGITTFQWHVSENEGFRIGSEAFPEIVSSAHVTRAEALVVADTAADLHIDIVPSLDMPGHLRHALAAHPELRLPDAGGLPTDHALDITRTAAIDFAAALIDDVAALFPRSTRWHLGGDEFVDFARIEEYPALAAAAREKHGPRATGFDLLTAFVNAMSAHLRARGLVPRVWNDGMLRSEVVALDPDLVLTWWTNWHVEMRPLAAAVDAGNPLVNFHDALLYYVLGEKAGYTYPTSARIWESEWHPGLFPALPDRTRQEIPMPYPARLLGASFSVWSDDASAQNPEEVADGVRRPLRAMAERAWNGTSALSHDQFCEIDAAIGVATAPGPCAR</sequence>
<dbReference type="PANTHER" id="PTHR43678">
    <property type="entry name" value="PUTATIVE (AFU_ORTHOLOGUE AFUA_2G00640)-RELATED"/>
    <property type="match status" value="1"/>
</dbReference>
<dbReference type="SUPFAM" id="SSF51445">
    <property type="entry name" value="(Trans)glycosidases"/>
    <property type="match status" value="1"/>
</dbReference>
<evidence type="ECO:0000313" key="6">
    <source>
        <dbReference type="Proteomes" id="UP000436027"/>
    </source>
</evidence>
<dbReference type="AlphaFoldDB" id="A0AAD3X2G6"/>
<dbReference type="InterPro" id="IPR029018">
    <property type="entry name" value="Hex-like_dom2"/>
</dbReference>
<feature type="active site" description="Proton donor" evidence="3">
    <location>
        <position position="275"/>
    </location>
</feature>
<evidence type="ECO:0000256" key="2">
    <source>
        <dbReference type="ARBA" id="ARBA00022801"/>
    </source>
</evidence>
<accession>A0AAD3X2G6</accession>
<dbReference type="Gene3D" id="3.30.379.10">
    <property type="entry name" value="Chitobiase/beta-hexosaminidase domain 2-like"/>
    <property type="match status" value="1"/>
</dbReference>
<dbReference type="RefSeq" id="WP_151485672.1">
    <property type="nucleotide sequence ID" value="NZ_BAAAIN010000002.1"/>
</dbReference>
<keyword evidence="2" id="KW-0378">Hydrolase</keyword>
<dbReference type="PANTHER" id="PTHR43678:SF1">
    <property type="entry name" value="BETA-N-ACETYLHEXOSAMINIDASE"/>
    <property type="match status" value="1"/>
</dbReference>
<dbReference type="GO" id="GO:0004563">
    <property type="term" value="F:beta-N-acetylhexosaminidase activity"/>
    <property type="evidence" value="ECO:0007669"/>
    <property type="project" value="InterPro"/>
</dbReference>
<dbReference type="Pfam" id="PF00728">
    <property type="entry name" value="Glyco_hydro_20"/>
    <property type="match status" value="1"/>
</dbReference>
<comment type="similarity">
    <text evidence="1">Belongs to the glycosyl hydrolase 20 family.</text>
</comment>
<reference evidence="5 6" key="1">
    <citation type="submission" date="2019-09" db="EMBL/GenBank/DDBJ databases">
        <title>Whole genome sequencing of Microbacterium maritypicum.</title>
        <authorList>
            <person name="Lenchi N."/>
        </authorList>
    </citation>
    <scope>NUCLEOTIDE SEQUENCE [LARGE SCALE GENOMIC DNA]</scope>
    <source>
        <strain evidence="5 6">DSM 12512</strain>
    </source>
</reference>
<gene>
    <name evidence="5" type="ORF">F6W70_00935</name>
</gene>
<dbReference type="Proteomes" id="UP000436027">
    <property type="component" value="Unassembled WGS sequence"/>
</dbReference>
<protein>
    <submittedName>
        <fullName evidence="5">Family 20 glycosylhydrolase</fullName>
    </submittedName>
</protein>
<name>A0AAD3X2G6_MICMQ</name>
<dbReference type="SUPFAM" id="SSF55545">
    <property type="entry name" value="beta-N-acetylhexosaminidase-like domain"/>
    <property type="match status" value="1"/>
</dbReference>
<dbReference type="PRINTS" id="PR00738">
    <property type="entry name" value="GLHYDRLASE20"/>
</dbReference>
<dbReference type="InterPro" id="IPR015883">
    <property type="entry name" value="Glyco_hydro_20_cat"/>
</dbReference>
<proteinExistence type="inferred from homology"/>
<dbReference type="Gene3D" id="3.20.20.80">
    <property type="entry name" value="Glycosidases"/>
    <property type="match status" value="1"/>
</dbReference>